<proteinExistence type="predicted"/>
<dbReference type="GO" id="GO:0016740">
    <property type="term" value="F:transferase activity"/>
    <property type="evidence" value="ECO:0007669"/>
    <property type="project" value="UniProtKB-KW"/>
</dbReference>
<keyword evidence="2" id="KW-0808">Transferase</keyword>
<dbReference type="InterPro" id="IPR002575">
    <property type="entry name" value="Aminoglycoside_PTrfase"/>
</dbReference>
<dbReference type="AlphaFoldDB" id="A0A516GAT0"/>
<dbReference type="OrthoDB" id="581471at2"/>
<dbReference type="SUPFAM" id="SSF56112">
    <property type="entry name" value="Protein kinase-like (PK-like)"/>
    <property type="match status" value="1"/>
</dbReference>
<dbReference type="EMBL" id="CP041616">
    <property type="protein sequence ID" value="QDO88619.1"/>
    <property type="molecule type" value="Genomic_DNA"/>
</dbReference>
<protein>
    <submittedName>
        <fullName evidence="2">Phosphotransferase</fullName>
    </submittedName>
</protein>
<sequence length="464" mass="48788">MIETTSAAQRASADLAVQRASADLAVQRASVDLAAQRASADLAAQRASADLLIDQDRLSEILGRQVRATRLRFKPGLSTTAVLLDASNGQGAPGWIQASHPAHLDKLRKAVELAQQRGQRVHLLEAGGLLIAHGTIDTDPRLQKGMDALRSVHPSITEAVETGGLTLLRYNPQRRIVLRRQQGPRDALVLRVTAGKQRDVSTALGALAAAGVPVVEPLVTHPLARSRRVSAWPWFGQGDLAETQPTVASDTPARAAGAALARLHGVGPSVSLHGVGPSVSLTEGAQPTPIDTPDLHGSLSALVQDLAALDSNAAGRLRTLVSEVAALVTDTSWVTGLIHGDFSADQVLVGRAGEELVRLTDFDRAAHGPLMADLGSFAAAELLATTAPDPSTTAQVEALPLTAALLQGYAETGGPARHQLDGRGVRTWTARALLGRVLEPFRAGDHDWVDGIHRRLDQASEVLA</sequence>
<accession>A0A516GAT0</accession>
<dbReference type="InterPro" id="IPR011009">
    <property type="entry name" value="Kinase-like_dom_sf"/>
</dbReference>
<evidence type="ECO:0000259" key="1">
    <source>
        <dbReference type="Pfam" id="PF01636"/>
    </source>
</evidence>
<dbReference type="RefSeq" id="WP_143783297.1">
    <property type="nucleotide sequence ID" value="NZ_CP041616.1"/>
</dbReference>
<dbReference type="Proteomes" id="UP000315395">
    <property type="component" value="Chromosome"/>
</dbReference>
<gene>
    <name evidence="2" type="ORF">FNH13_09970</name>
</gene>
<name>A0A516GAT0_9MICO</name>
<feature type="domain" description="Aminoglycoside phosphotransferase" evidence="1">
    <location>
        <begin position="197"/>
        <end position="384"/>
    </location>
</feature>
<reference evidence="2 3" key="1">
    <citation type="submission" date="2019-07" db="EMBL/GenBank/DDBJ databases">
        <title>complete genome sequencing of Ornithinimicrobium sp. H23M54.</title>
        <authorList>
            <person name="Bae J.-W."/>
            <person name="Lee S.-Y."/>
        </authorList>
    </citation>
    <scope>NUCLEOTIDE SEQUENCE [LARGE SCALE GENOMIC DNA]</scope>
    <source>
        <strain evidence="2 3">H23M54</strain>
    </source>
</reference>
<dbReference type="KEGG" id="orz:FNH13_09970"/>
<organism evidence="2 3">
    <name type="scientific">Ornithinimicrobium ciconiae</name>
    <dbReference type="NCBI Taxonomy" id="2594265"/>
    <lineage>
        <taxon>Bacteria</taxon>
        <taxon>Bacillati</taxon>
        <taxon>Actinomycetota</taxon>
        <taxon>Actinomycetes</taxon>
        <taxon>Micrococcales</taxon>
        <taxon>Ornithinimicrobiaceae</taxon>
        <taxon>Ornithinimicrobium</taxon>
    </lineage>
</organism>
<dbReference type="Pfam" id="PF01636">
    <property type="entry name" value="APH"/>
    <property type="match status" value="1"/>
</dbReference>
<keyword evidence="3" id="KW-1185">Reference proteome</keyword>
<evidence type="ECO:0000313" key="2">
    <source>
        <dbReference type="EMBL" id="QDO88619.1"/>
    </source>
</evidence>
<dbReference type="Gene3D" id="3.90.1200.10">
    <property type="match status" value="1"/>
</dbReference>
<evidence type="ECO:0000313" key="3">
    <source>
        <dbReference type="Proteomes" id="UP000315395"/>
    </source>
</evidence>